<dbReference type="InterPro" id="IPR036278">
    <property type="entry name" value="Sialidase_sf"/>
</dbReference>
<keyword evidence="2" id="KW-0732">Signal</keyword>
<dbReference type="GO" id="GO:0016020">
    <property type="term" value="C:membrane"/>
    <property type="evidence" value="ECO:0007669"/>
    <property type="project" value="UniProtKB-SubCell"/>
</dbReference>
<evidence type="ECO:0000313" key="4">
    <source>
        <dbReference type="EMBL" id="OGM01696.1"/>
    </source>
</evidence>
<dbReference type="Proteomes" id="UP000178735">
    <property type="component" value="Unassembled WGS sequence"/>
</dbReference>
<evidence type="ECO:0000259" key="3">
    <source>
        <dbReference type="PROSITE" id="PS50853"/>
    </source>
</evidence>
<name>A0A1F7WFS1_9BACT</name>
<reference evidence="4 5" key="1">
    <citation type="journal article" date="2016" name="Nat. Commun.">
        <title>Thousands of microbial genomes shed light on interconnected biogeochemical processes in an aquifer system.</title>
        <authorList>
            <person name="Anantharaman K."/>
            <person name="Brown C.T."/>
            <person name="Hug L.A."/>
            <person name="Sharon I."/>
            <person name="Castelle C.J."/>
            <person name="Probst A.J."/>
            <person name="Thomas B.C."/>
            <person name="Singh A."/>
            <person name="Wilkins M.J."/>
            <person name="Karaoz U."/>
            <person name="Brodie E.L."/>
            <person name="Williams K.H."/>
            <person name="Hubbard S.S."/>
            <person name="Banfield J.F."/>
        </authorList>
    </citation>
    <scope>NUCLEOTIDE SEQUENCE [LARGE SCALE GENOMIC DNA]</scope>
</reference>
<evidence type="ECO:0000256" key="2">
    <source>
        <dbReference type="SAM" id="SignalP"/>
    </source>
</evidence>
<dbReference type="InterPro" id="IPR058692">
    <property type="entry name" value="Fn3_SaeA_2nd"/>
</dbReference>
<feature type="region of interest" description="Disordered" evidence="1">
    <location>
        <begin position="43"/>
        <end position="113"/>
    </location>
</feature>
<dbReference type="Gene3D" id="2.60.40.10">
    <property type="entry name" value="Immunoglobulins"/>
    <property type="match status" value="3"/>
</dbReference>
<gene>
    <name evidence="4" type="ORF">A2008_12405</name>
</gene>
<dbReference type="PROSITE" id="PS50853">
    <property type="entry name" value="FN3"/>
    <property type="match status" value="2"/>
</dbReference>
<dbReference type="Pfam" id="PF25833">
    <property type="entry name" value="Fn3_SaeA_3rd"/>
    <property type="match status" value="1"/>
</dbReference>
<sequence>MRTYNLFIRFSILIFVTFFILSAAAGYSFAADPDKVVIGADDKAPAEKKSETAAETKTAEVKVTESAEKKVETEKKAEEAADKDDTGKKSEKKRKEDTKKIEPPSALTASAAGGRVKLSWEESAGAHHYNIYRDRSEKISKKSSRYNTNQNEFEDEDVKEGETYYYFVTAAAKNPGGKSKYIESEPAGPVKVETIDKTPPEAIVSLKADHAENGRVRLAWSKPAGGPEVMQYVVLRGESESVSALKEIKTLAAEFFEEDGLENEKPYFYAVAAVSKNGVKGALSSIINVRLKDTLAPEAPKNIVAAAHAGRIELSWEKPKDADTAYYTIYKSEGDGNDFKKIPAPSLITEGRFTDKSVRGGKEYQYKITASDKCANESKPSDPAVRIKIKAPLNVRFARSGEKSYYGFSYNPEQRSLYVTDSADGKTWSWWNVMLQNFPLPDDFSDDCRISFAKDGKKIMAFVYDTEKMSISVSVSGDEGKNWKWWEVYSSSLPLPDGFDENTRIDFSVKGNLVYCICYNPAAQTLSAASTTDGKSWKWWKKFGENLSALPNQSVNSLNSACFYGGQFEAFSYNLDDKTLYKGTLPADKTNYVSWNEVSSKFPAPPQ</sequence>
<feature type="domain" description="Fibronectin type-III" evidence="3">
    <location>
        <begin position="199"/>
        <end position="294"/>
    </location>
</feature>
<feature type="domain" description="Fibronectin type-III" evidence="3">
    <location>
        <begin position="296"/>
        <end position="392"/>
    </location>
</feature>
<dbReference type="EMBL" id="MGFH01000229">
    <property type="protein sequence ID" value="OGM01696.1"/>
    <property type="molecule type" value="Genomic_DNA"/>
</dbReference>
<dbReference type="STRING" id="1817813.A2008_12405"/>
<dbReference type="SUPFAM" id="SSF50939">
    <property type="entry name" value="Sialidases"/>
    <property type="match status" value="1"/>
</dbReference>
<accession>A0A1F7WFS1</accession>
<feature type="chain" id="PRO_5009533395" description="Fibronectin type-III domain-containing protein" evidence="2">
    <location>
        <begin position="31"/>
        <end position="607"/>
    </location>
</feature>
<evidence type="ECO:0000256" key="1">
    <source>
        <dbReference type="SAM" id="MobiDB-lite"/>
    </source>
</evidence>
<dbReference type="InterPro" id="IPR003961">
    <property type="entry name" value="FN3_dom"/>
</dbReference>
<dbReference type="InterPro" id="IPR050713">
    <property type="entry name" value="RTP_Phos/Ushers"/>
</dbReference>
<comment type="caution">
    <text evidence="4">The sequence shown here is derived from an EMBL/GenBank/DDBJ whole genome shotgun (WGS) entry which is preliminary data.</text>
</comment>
<feature type="signal peptide" evidence="2">
    <location>
        <begin position="1"/>
        <end position="30"/>
    </location>
</feature>
<dbReference type="PANTHER" id="PTHR46957:SF3">
    <property type="entry name" value="CYTOKINE RECEPTOR"/>
    <property type="match status" value="1"/>
</dbReference>
<proteinExistence type="predicted"/>
<dbReference type="CDD" id="cd00063">
    <property type="entry name" value="FN3"/>
    <property type="match status" value="2"/>
</dbReference>
<protein>
    <recommendedName>
        <fullName evidence="3">Fibronectin type-III domain-containing protein</fullName>
    </recommendedName>
</protein>
<dbReference type="AlphaFoldDB" id="A0A1F7WFS1"/>
<dbReference type="SMART" id="SM00060">
    <property type="entry name" value="FN3"/>
    <property type="match status" value="3"/>
</dbReference>
<dbReference type="InterPro" id="IPR013783">
    <property type="entry name" value="Ig-like_fold"/>
</dbReference>
<dbReference type="PANTHER" id="PTHR46957">
    <property type="entry name" value="CYTOKINE RECEPTOR"/>
    <property type="match status" value="1"/>
</dbReference>
<dbReference type="Gene3D" id="2.120.10.10">
    <property type="match status" value="1"/>
</dbReference>
<feature type="compositionally biased region" description="Basic and acidic residues" evidence="1">
    <location>
        <begin position="43"/>
        <end position="102"/>
    </location>
</feature>
<dbReference type="SUPFAM" id="SSF49265">
    <property type="entry name" value="Fibronectin type III"/>
    <property type="match status" value="2"/>
</dbReference>
<organism evidence="4 5">
    <name type="scientific">Candidatus Wallbacteria bacterium GWC2_49_35</name>
    <dbReference type="NCBI Taxonomy" id="1817813"/>
    <lineage>
        <taxon>Bacteria</taxon>
        <taxon>Candidatus Walliibacteriota</taxon>
    </lineage>
</organism>
<evidence type="ECO:0000313" key="5">
    <source>
        <dbReference type="Proteomes" id="UP000178735"/>
    </source>
</evidence>
<dbReference type="InterPro" id="IPR036116">
    <property type="entry name" value="FN3_sf"/>
</dbReference>